<comment type="caution">
    <text evidence="1">The sequence shown here is derived from an EMBL/GenBank/DDBJ whole genome shotgun (WGS) entry which is preliminary data.</text>
</comment>
<name>A0A3P3VM91_9GAMM</name>
<protein>
    <submittedName>
        <fullName evidence="1">Uncharacterized protein</fullName>
    </submittedName>
</protein>
<keyword evidence="2" id="KW-1185">Reference proteome</keyword>
<accession>A0A3P3VM91</accession>
<sequence length="366" mass="41088">MKPYAQPIFTLNARGNVLLEATRDYFGLSSEVMHHEIQRMHIEVQEVLQSKGVPYSALRSGLVPSIDRQEAGFIFDSEAIYSSLYGLEVAKLILPLFNRDSTNSVLCGDLIGDDQGFIYELLEESLVLARSFTFVHGTSLYCVYINNLSNAALNKFHEALSGESSYVGYIPGTFSSRTKTYLSNILVNAYLKNGTTVIMGHEDDRPNEENENLIGYPFEDYGYQVVSLQSLYSGLFLGYKIERPVFPGFEIDTEMSLNSVSEVILPLQGFSIELEEAKHDYLKTEKLGKLEKAGIADLGRVDLAELVRQKIDASYIYNMAYLQQHGVVKFNLMLEVPRKGGGYPTKLLAALEYQPGKKNLRLITLH</sequence>
<evidence type="ECO:0000313" key="2">
    <source>
        <dbReference type="Proteomes" id="UP000280792"/>
    </source>
</evidence>
<dbReference type="AlphaFoldDB" id="A0A3P3VM91"/>
<dbReference type="RefSeq" id="WP_125018042.1">
    <property type="nucleotide sequence ID" value="NZ_QWEZ01000002.1"/>
</dbReference>
<dbReference type="EMBL" id="QWEZ01000002">
    <property type="protein sequence ID" value="RRJ83544.1"/>
    <property type="molecule type" value="Genomic_DNA"/>
</dbReference>
<gene>
    <name evidence="1" type="ORF">D0544_16370</name>
</gene>
<dbReference type="Proteomes" id="UP000280792">
    <property type="component" value="Unassembled WGS sequence"/>
</dbReference>
<evidence type="ECO:0000313" key="1">
    <source>
        <dbReference type="EMBL" id="RRJ83544.1"/>
    </source>
</evidence>
<reference evidence="1 2" key="1">
    <citation type="submission" date="2018-08" db="EMBL/GenBank/DDBJ databases">
        <authorList>
            <person name="Khan S.A."/>
        </authorList>
    </citation>
    <scope>NUCLEOTIDE SEQUENCE [LARGE SCALE GENOMIC DNA]</scope>
    <source>
        <strain evidence="1 2">GTF-13</strain>
    </source>
</reference>
<reference evidence="1 2" key="2">
    <citation type="submission" date="2018-12" db="EMBL/GenBank/DDBJ databases">
        <title>Simiduia agarivorans gen. nov., sp. nov., a marine, agarolytic bacterium isolated from shallow coastal water from Keelung, Taiwan.</title>
        <authorList>
            <person name="Shieh W.Y."/>
        </authorList>
    </citation>
    <scope>NUCLEOTIDE SEQUENCE [LARGE SCALE GENOMIC DNA]</scope>
    <source>
        <strain evidence="1 2">GTF-13</strain>
    </source>
</reference>
<organism evidence="1 2">
    <name type="scientific">Aestuariirhabdus litorea</name>
    <dbReference type="NCBI Taxonomy" id="2528527"/>
    <lineage>
        <taxon>Bacteria</taxon>
        <taxon>Pseudomonadati</taxon>
        <taxon>Pseudomonadota</taxon>
        <taxon>Gammaproteobacteria</taxon>
        <taxon>Oceanospirillales</taxon>
        <taxon>Aestuariirhabdaceae</taxon>
        <taxon>Aestuariirhabdus</taxon>
    </lineage>
</organism>
<proteinExistence type="predicted"/>